<dbReference type="InterPro" id="IPR012382">
    <property type="entry name" value="CobI/CbiL"/>
</dbReference>
<dbReference type="GO" id="GO:0032259">
    <property type="term" value="P:methylation"/>
    <property type="evidence" value="ECO:0007669"/>
    <property type="project" value="UniProtKB-KW"/>
</dbReference>
<evidence type="ECO:0000313" key="9">
    <source>
        <dbReference type="EMBL" id="OCC14976.1"/>
    </source>
</evidence>
<dbReference type="RefSeq" id="WP_067618284.1">
    <property type="nucleotide sequence ID" value="NZ_MAGO01000007.1"/>
</dbReference>
<gene>
    <name evidence="9" type="ORF">DBT_1462</name>
</gene>
<comment type="pathway">
    <text evidence="1">Cofactor biosynthesis; adenosylcobalamin biosynthesis.</text>
</comment>
<dbReference type="AlphaFoldDB" id="A0A1B9F4W9"/>
<dbReference type="GO" id="GO:0009236">
    <property type="term" value="P:cobalamin biosynthetic process"/>
    <property type="evidence" value="ECO:0007669"/>
    <property type="project" value="UniProtKB-UniRule"/>
</dbReference>
<evidence type="ECO:0000256" key="6">
    <source>
        <dbReference type="ARBA" id="ARBA00022691"/>
    </source>
</evidence>
<dbReference type="STRING" id="1156395.DBT_1462"/>
<dbReference type="PANTHER" id="PTHR43467">
    <property type="entry name" value="COBALT-PRECORRIN-2 C(20)-METHYLTRANSFERASE"/>
    <property type="match status" value="1"/>
</dbReference>
<protein>
    <submittedName>
        <fullName evidence="9">Cobalt-precorrin-2 C20-methyltransferase</fullName>
    </submittedName>
</protein>
<dbReference type="Proteomes" id="UP000093080">
    <property type="component" value="Unassembled WGS sequence"/>
</dbReference>
<dbReference type="InterPro" id="IPR014777">
    <property type="entry name" value="4pyrrole_Mease_sub1"/>
</dbReference>
<dbReference type="SUPFAM" id="SSF53790">
    <property type="entry name" value="Tetrapyrrole methylase"/>
    <property type="match status" value="1"/>
</dbReference>
<keyword evidence="10" id="KW-1185">Reference proteome</keyword>
<evidence type="ECO:0000256" key="5">
    <source>
        <dbReference type="ARBA" id="ARBA00022679"/>
    </source>
</evidence>
<evidence type="ECO:0000256" key="2">
    <source>
        <dbReference type="ARBA" id="ARBA00005879"/>
    </source>
</evidence>
<dbReference type="PANTHER" id="PTHR43467:SF2">
    <property type="entry name" value="COBALT-PRECORRIN-2 C(20)-METHYLTRANSFERASE"/>
    <property type="match status" value="1"/>
</dbReference>
<keyword evidence="6" id="KW-0949">S-adenosyl-L-methionine</keyword>
<keyword evidence="5 9" id="KW-0808">Transferase</keyword>
<reference evidence="9 10" key="1">
    <citation type="submission" date="2016-06" db="EMBL/GenBank/DDBJ databases">
        <title>Respiratory ammonification of nitrate coupled to the oxidation of elemental sulfur in deep-sea autotrophic thermophilic bacteria.</title>
        <authorList>
            <person name="Slobodkina G.B."/>
            <person name="Mardanov A.V."/>
            <person name="Ravin N.V."/>
            <person name="Frolova A.A."/>
            <person name="Viryasiv M.B."/>
            <person name="Chernyh N.A."/>
            <person name="Bonch-Osmolovskaya E.A."/>
            <person name="Slobodkin A.I."/>
        </authorList>
    </citation>
    <scope>NUCLEOTIDE SEQUENCE [LARGE SCALE GENOMIC DNA]</scope>
    <source>
        <strain evidence="9 10">S69</strain>
    </source>
</reference>
<evidence type="ECO:0000256" key="1">
    <source>
        <dbReference type="ARBA" id="ARBA00004953"/>
    </source>
</evidence>
<dbReference type="Pfam" id="PF00590">
    <property type="entry name" value="TP_methylase"/>
    <property type="match status" value="1"/>
</dbReference>
<dbReference type="PATRIC" id="fig|1156395.6.peg.1475"/>
<dbReference type="InterPro" id="IPR035996">
    <property type="entry name" value="4pyrrol_Methylase_sf"/>
</dbReference>
<evidence type="ECO:0000313" key="10">
    <source>
        <dbReference type="Proteomes" id="UP000093080"/>
    </source>
</evidence>
<keyword evidence="4 9" id="KW-0489">Methyltransferase</keyword>
<feature type="domain" description="Tetrapyrrole methylase" evidence="8">
    <location>
        <begin position="10"/>
        <end position="220"/>
    </location>
</feature>
<dbReference type="EMBL" id="MAGO01000007">
    <property type="protein sequence ID" value="OCC14976.1"/>
    <property type="molecule type" value="Genomic_DNA"/>
</dbReference>
<evidence type="ECO:0000259" key="8">
    <source>
        <dbReference type="Pfam" id="PF00590"/>
    </source>
</evidence>
<dbReference type="NCBIfam" id="TIGR01467">
    <property type="entry name" value="cobI_cbiL"/>
    <property type="match status" value="1"/>
</dbReference>
<comment type="similarity">
    <text evidence="2 7">Belongs to the precorrin methyltransferase family.</text>
</comment>
<sequence length="242" mass="26722">MEEKSLRLGKLYGIGVGPGDPELITLKAIRILREVESIFAASSSSNEYSIALSIVDKHIGGRPVIGLPFPMTRDKEVLKRAWLENAQKVLGCLREGRDCAFITLGDPLTYSTFCHLMRTVKELEPTVEVVTVPGITSYHAAAAKLNYPIAEGDKGFYVVSGVNGGRHIKEALIKSDTVFVLKTYREFSNIKQVLEELQLLEDAVLVKKIGMEDEEIKRGVEDLSEDAKLPYLTLLVVKNSSA</sequence>
<dbReference type="CDD" id="cd11645">
    <property type="entry name" value="Precorrin_2_C20_MT"/>
    <property type="match status" value="1"/>
</dbReference>
<dbReference type="UniPathway" id="UPA00148"/>
<proteinExistence type="inferred from homology"/>
<dbReference type="Gene3D" id="3.30.950.10">
    <property type="entry name" value="Methyltransferase, Cobalt-precorrin-4 Transmethylase, Domain 2"/>
    <property type="match status" value="1"/>
</dbReference>
<evidence type="ECO:0000256" key="3">
    <source>
        <dbReference type="ARBA" id="ARBA00022573"/>
    </source>
</evidence>
<dbReference type="Gene3D" id="3.40.1010.10">
    <property type="entry name" value="Cobalt-precorrin-4 Transmethylase, Domain 1"/>
    <property type="match status" value="1"/>
</dbReference>
<organism evidence="9 10">
    <name type="scientific">Dissulfuribacter thermophilus</name>
    <dbReference type="NCBI Taxonomy" id="1156395"/>
    <lineage>
        <taxon>Bacteria</taxon>
        <taxon>Pseudomonadati</taxon>
        <taxon>Thermodesulfobacteriota</taxon>
        <taxon>Dissulfuribacteria</taxon>
        <taxon>Dissulfuribacterales</taxon>
        <taxon>Dissulfuribacteraceae</taxon>
        <taxon>Dissulfuribacter</taxon>
    </lineage>
</organism>
<comment type="caution">
    <text evidence="9">The sequence shown here is derived from an EMBL/GenBank/DDBJ whole genome shotgun (WGS) entry which is preliminary data.</text>
</comment>
<evidence type="ECO:0000256" key="7">
    <source>
        <dbReference type="PIRNR" id="PIRNR036427"/>
    </source>
</evidence>
<dbReference type="OrthoDB" id="9804789at2"/>
<dbReference type="InterPro" id="IPR014776">
    <property type="entry name" value="4pyrrole_Mease_sub2"/>
</dbReference>
<dbReference type="GO" id="GO:0030788">
    <property type="term" value="F:precorrin-2 C20-methyltransferase activity"/>
    <property type="evidence" value="ECO:0007669"/>
    <property type="project" value="InterPro"/>
</dbReference>
<keyword evidence="3" id="KW-0169">Cobalamin biosynthesis</keyword>
<dbReference type="InterPro" id="IPR006364">
    <property type="entry name" value="CobI/CbiL/CobIJ_dom"/>
</dbReference>
<name>A0A1B9F4W9_9BACT</name>
<evidence type="ECO:0000256" key="4">
    <source>
        <dbReference type="ARBA" id="ARBA00022603"/>
    </source>
</evidence>
<accession>A0A1B9F4W9</accession>
<dbReference type="InterPro" id="IPR000878">
    <property type="entry name" value="4pyrrol_Mease"/>
</dbReference>
<dbReference type="PIRSF" id="PIRSF036427">
    <property type="entry name" value="Precrrn-2_mtase"/>
    <property type="match status" value="1"/>
</dbReference>